<dbReference type="GO" id="GO:0006364">
    <property type="term" value="P:rRNA processing"/>
    <property type="evidence" value="ECO:0007669"/>
    <property type="project" value="InterPro"/>
</dbReference>
<evidence type="ECO:0000256" key="4">
    <source>
        <dbReference type="ARBA" id="ARBA00023242"/>
    </source>
</evidence>
<dbReference type="PANTHER" id="PTHR14150:SF12">
    <property type="entry name" value="U3 SMALL NUCLEOLAR RNA-ASSOCIATED PROTEIN 14 HOMOLOG A"/>
    <property type="match status" value="1"/>
</dbReference>
<dbReference type="Pfam" id="PF04615">
    <property type="entry name" value="Utp14"/>
    <property type="match status" value="1"/>
</dbReference>
<accession>A0A914RID3</accession>
<keyword evidence="4" id="KW-0539">Nucleus</keyword>
<organism evidence="5 6">
    <name type="scientific">Parascaris equorum</name>
    <name type="common">Equine roundworm</name>
    <dbReference type="NCBI Taxonomy" id="6256"/>
    <lineage>
        <taxon>Eukaryota</taxon>
        <taxon>Metazoa</taxon>
        <taxon>Ecdysozoa</taxon>
        <taxon>Nematoda</taxon>
        <taxon>Chromadorea</taxon>
        <taxon>Rhabditida</taxon>
        <taxon>Spirurina</taxon>
        <taxon>Ascaridomorpha</taxon>
        <taxon>Ascaridoidea</taxon>
        <taxon>Ascarididae</taxon>
        <taxon>Parascaris</taxon>
    </lineage>
</organism>
<evidence type="ECO:0000313" key="5">
    <source>
        <dbReference type="Proteomes" id="UP000887564"/>
    </source>
</evidence>
<evidence type="ECO:0000256" key="1">
    <source>
        <dbReference type="ARBA" id="ARBA00004604"/>
    </source>
</evidence>
<name>A0A914RID3_PAREQ</name>
<reference evidence="6" key="1">
    <citation type="submission" date="2022-11" db="UniProtKB">
        <authorList>
            <consortium name="WormBaseParasite"/>
        </authorList>
    </citation>
    <scope>IDENTIFICATION</scope>
</reference>
<comment type="subcellular location">
    <subcellularLocation>
        <location evidence="1">Nucleus</location>
        <location evidence="1">Nucleolus</location>
    </subcellularLocation>
</comment>
<keyword evidence="3" id="KW-0597">Phosphoprotein</keyword>
<dbReference type="Proteomes" id="UP000887564">
    <property type="component" value="Unplaced"/>
</dbReference>
<protein>
    <submittedName>
        <fullName evidence="6">RRP15-like protein</fullName>
    </submittedName>
</protein>
<proteinExistence type="inferred from homology"/>
<sequence>IFHKFTPLKINIEDRKLFKTSQEFIQKFTEQEALVAAAFEDDDVIGDFEAEKSAIEEQEKPKDLDLTLQGWGSWIGPGIASKKKDRRAFVVKAEKKKRKDQGRNGLIISEAVDSSIDKVQPHSVKDYEAVVRQPIGKEWNPQRIHQKLIKPAVLTRVCISRKHQMRELEP</sequence>
<dbReference type="WBParaSite" id="PEQ_0000607501-mRNA-1">
    <property type="protein sequence ID" value="PEQ_0000607501-mRNA-1"/>
    <property type="gene ID" value="PEQ_0000607501"/>
</dbReference>
<dbReference type="InterPro" id="IPR006709">
    <property type="entry name" value="SSU_processome_Utp14"/>
</dbReference>
<evidence type="ECO:0000256" key="2">
    <source>
        <dbReference type="ARBA" id="ARBA00007774"/>
    </source>
</evidence>
<evidence type="ECO:0000256" key="3">
    <source>
        <dbReference type="ARBA" id="ARBA00022553"/>
    </source>
</evidence>
<comment type="similarity">
    <text evidence="2">Belongs to the UTP14 family.</text>
</comment>
<evidence type="ECO:0000313" key="6">
    <source>
        <dbReference type="WBParaSite" id="PEQ_0000607501-mRNA-1"/>
    </source>
</evidence>
<dbReference type="PANTHER" id="PTHR14150">
    <property type="entry name" value="U3 SMALL NUCLEOLAR RNA-ASSOCIATED PROTEIN 14"/>
    <property type="match status" value="1"/>
</dbReference>
<dbReference type="GO" id="GO:0032040">
    <property type="term" value="C:small-subunit processome"/>
    <property type="evidence" value="ECO:0007669"/>
    <property type="project" value="InterPro"/>
</dbReference>
<keyword evidence="5" id="KW-1185">Reference proteome</keyword>
<dbReference type="AlphaFoldDB" id="A0A914RID3"/>